<accession>A0A218W0Q4</accession>
<sequence>MELIPGLPNDVARECLVRIPYEQVRFAASICKGWKKEIESPEFRDRRKAAGLSGVLVILAQARPSLIWEFDSPKHVASLTYRLSVFQPLSGQWSTLPPIPGFTAGLPMFCALAAAGSELVVMGGTDPVMWDALNSVYIYNFLSLKWRPGTDMPGGIRTSFSCASDGNRMVYVAGGCGGQRESLKSALVYDVKMDKWVAMPDMARERAACKGTFRCGRFQVIGGYPTELQGRFEKSVEVFDPVTWCWQPVQENVLEVSTYPGTCVDGNNTSKSLYMCMNGNVIARNSSGWRDVAKLPSKWFRPVHVARWHEKLTVVGSDGLRNSEYMAHTLDLNTYSWTRIEIPETFSGHVMGGCCLEI</sequence>
<dbReference type="EMBL" id="MTKT01005556">
    <property type="protein sequence ID" value="OWM66133.1"/>
    <property type="molecule type" value="Genomic_DNA"/>
</dbReference>
<dbReference type="PANTHER" id="PTHR46407:SF3">
    <property type="entry name" value="OS02G0208700 PROTEIN"/>
    <property type="match status" value="1"/>
</dbReference>
<reference evidence="4" key="1">
    <citation type="journal article" date="2017" name="Plant J.">
        <title>The pomegranate (Punica granatum L.) genome and the genomics of punicalagin biosynthesis.</title>
        <authorList>
            <person name="Qin G."/>
            <person name="Xu C."/>
            <person name="Ming R."/>
            <person name="Tang H."/>
            <person name="Guyot R."/>
            <person name="Kramer E.M."/>
            <person name="Hu Y."/>
            <person name="Yi X."/>
            <person name="Qi Y."/>
            <person name="Xu X."/>
            <person name="Gao Z."/>
            <person name="Pan H."/>
            <person name="Jian J."/>
            <person name="Tian Y."/>
            <person name="Yue Z."/>
            <person name="Xu Y."/>
        </authorList>
    </citation>
    <scope>NUCLEOTIDE SEQUENCE [LARGE SCALE GENOMIC DNA]</scope>
    <source>
        <strain evidence="4">cv. Dabenzi</strain>
    </source>
</reference>
<dbReference type="SUPFAM" id="SSF117281">
    <property type="entry name" value="Kelch motif"/>
    <property type="match status" value="1"/>
</dbReference>
<feature type="domain" description="F-box" evidence="1">
    <location>
        <begin position="5"/>
        <end position="44"/>
    </location>
</feature>
<dbReference type="Gene3D" id="2.120.10.80">
    <property type="entry name" value="Kelch-type beta propeller"/>
    <property type="match status" value="1"/>
</dbReference>
<dbReference type="Pfam" id="PF00646">
    <property type="entry name" value="F-box"/>
    <property type="match status" value="1"/>
</dbReference>
<dbReference type="EMBL" id="PGOL01000402">
    <property type="protein sequence ID" value="PKI71105.1"/>
    <property type="molecule type" value="Genomic_DNA"/>
</dbReference>
<name>A0A218W0Q4_PUNGR</name>
<dbReference type="InterPro" id="IPR015915">
    <property type="entry name" value="Kelch-typ_b-propeller"/>
</dbReference>
<comment type="caution">
    <text evidence="2">The sequence shown here is derived from an EMBL/GenBank/DDBJ whole genome shotgun (WGS) entry which is preliminary data.</text>
</comment>
<dbReference type="InterPro" id="IPR001810">
    <property type="entry name" value="F-box_dom"/>
</dbReference>
<proteinExistence type="predicted"/>
<dbReference type="GeneID" id="116201755"/>
<dbReference type="Pfam" id="PF01344">
    <property type="entry name" value="Kelch_1"/>
    <property type="match status" value="2"/>
</dbReference>
<evidence type="ECO:0000313" key="2">
    <source>
        <dbReference type="EMBL" id="OWM66133.1"/>
    </source>
</evidence>
<gene>
    <name evidence="2" type="ORF">CDL15_Pgr015560</name>
    <name evidence="3" type="ORF">CRG98_008506</name>
</gene>
<evidence type="ECO:0000313" key="3">
    <source>
        <dbReference type="EMBL" id="PKI71105.1"/>
    </source>
</evidence>
<dbReference type="InterPro" id="IPR044595">
    <property type="entry name" value="KMD1-4"/>
</dbReference>
<dbReference type="OrthoDB" id="191037at2759"/>
<evidence type="ECO:0000313" key="5">
    <source>
        <dbReference type="Proteomes" id="UP000233551"/>
    </source>
</evidence>
<keyword evidence="5" id="KW-1185">Reference proteome</keyword>
<evidence type="ECO:0000313" key="4">
    <source>
        <dbReference type="Proteomes" id="UP000197138"/>
    </source>
</evidence>
<dbReference type="GO" id="GO:2000762">
    <property type="term" value="P:regulation of phenylpropanoid metabolic process"/>
    <property type="evidence" value="ECO:0007669"/>
    <property type="project" value="InterPro"/>
</dbReference>
<dbReference type="SMART" id="SM00612">
    <property type="entry name" value="Kelch"/>
    <property type="match status" value="3"/>
</dbReference>
<dbReference type="InterPro" id="IPR006652">
    <property type="entry name" value="Kelch_1"/>
</dbReference>
<dbReference type="AlphaFoldDB" id="A0A218W0Q4"/>
<dbReference type="Proteomes" id="UP000197138">
    <property type="component" value="Unassembled WGS sequence"/>
</dbReference>
<dbReference type="GO" id="GO:0080037">
    <property type="term" value="P:negative regulation of cytokinin-activated signaling pathway"/>
    <property type="evidence" value="ECO:0007669"/>
    <property type="project" value="InterPro"/>
</dbReference>
<dbReference type="CDD" id="cd22152">
    <property type="entry name" value="F-box_AtAFR-like"/>
    <property type="match status" value="1"/>
</dbReference>
<dbReference type="Proteomes" id="UP000233551">
    <property type="component" value="Unassembled WGS sequence"/>
</dbReference>
<reference evidence="2" key="2">
    <citation type="submission" date="2017-06" db="EMBL/GenBank/DDBJ databases">
        <title>The pomegranate genome and the genomics of punicalagin biosynthesis.</title>
        <authorList>
            <person name="Xu C."/>
        </authorList>
    </citation>
    <scope>NUCLEOTIDE SEQUENCE [LARGE SCALE GENOMIC DNA]</scope>
    <source>
        <tissue evidence="2">Fresh leaf</tissue>
    </source>
</reference>
<dbReference type="PANTHER" id="PTHR46407">
    <property type="entry name" value="OS02G0208700 PROTEIN"/>
    <property type="match status" value="1"/>
</dbReference>
<organism evidence="2 4">
    <name type="scientific">Punica granatum</name>
    <name type="common">Pomegranate</name>
    <dbReference type="NCBI Taxonomy" id="22663"/>
    <lineage>
        <taxon>Eukaryota</taxon>
        <taxon>Viridiplantae</taxon>
        <taxon>Streptophyta</taxon>
        <taxon>Embryophyta</taxon>
        <taxon>Tracheophyta</taxon>
        <taxon>Spermatophyta</taxon>
        <taxon>Magnoliopsida</taxon>
        <taxon>eudicotyledons</taxon>
        <taxon>Gunneridae</taxon>
        <taxon>Pentapetalae</taxon>
        <taxon>rosids</taxon>
        <taxon>malvids</taxon>
        <taxon>Myrtales</taxon>
        <taxon>Lythraceae</taxon>
        <taxon>Punica</taxon>
    </lineage>
</organism>
<evidence type="ECO:0000259" key="1">
    <source>
        <dbReference type="Pfam" id="PF00646"/>
    </source>
</evidence>
<protein>
    <recommendedName>
        <fullName evidence="1">F-box domain-containing protein</fullName>
    </recommendedName>
</protein>
<dbReference type="STRING" id="22663.A0A218W0Q4"/>
<reference evidence="3 5" key="3">
    <citation type="submission" date="2017-11" db="EMBL/GenBank/DDBJ databases">
        <title>De-novo sequencing of pomegranate (Punica granatum L.) genome.</title>
        <authorList>
            <person name="Akparov Z."/>
            <person name="Amiraslanov A."/>
            <person name="Hajiyeva S."/>
            <person name="Abbasov M."/>
            <person name="Kaur K."/>
            <person name="Hamwieh A."/>
            <person name="Solovyev V."/>
            <person name="Salamov A."/>
            <person name="Braich B."/>
            <person name="Kosarev P."/>
            <person name="Mahmoud A."/>
            <person name="Hajiyev E."/>
            <person name="Babayeva S."/>
            <person name="Izzatullayeva V."/>
            <person name="Mammadov A."/>
            <person name="Mammadov A."/>
            <person name="Sharifova S."/>
            <person name="Ojaghi J."/>
            <person name="Eynullazada K."/>
            <person name="Bayramov B."/>
            <person name="Abdulazimova A."/>
            <person name="Shahmuradov I."/>
        </authorList>
    </citation>
    <scope>NUCLEOTIDE SEQUENCE [LARGE SCALE GENOMIC DNA]</scope>
    <source>
        <strain evidence="3">AG2017</strain>
        <strain evidence="5">cv. AG2017</strain>
        <tissue evidence="3">Leaf</tissue>
    </source>
</reference>